<keyword evidence="3" id="KW-0479">Metal-binding</keyword>
<feature type="non-terminal residue" evidence="8">
    <location>
        <position position="161"/>
    </location>
</feature>
<proteinExistence type="inferred from homology"/>
<evidence type="ECO:0000259" key="7">
    <source>
        <dbReference type="Pfam" id="PF05681"/>
    </source>
</evidence>
<dbReference type="Pfam" id="PF05681">
    <property type="entry name" value="Fumerase"/>
    <property type="match status" value="1"/>
</dbReference>
<evidence type="ECO:0000256" key="1">
    <source>
        <dbReference type="ARBA" id="ARBA00008876"/>
    </source>
</evidence>
<evidence type="ECO:0000256" key="5">
    <source>
        <dbReference type="ARBA" id="ARBA00023014"/>
    </source>
</evidence>
<evidence type="ECO:0000256" key="3">
    <source>
        <dbReference type="ARBA" id="ARBA00022723"/>
    </source>
</evidence>
<keyword evidence="6" id="KW-0456">Lyase</keyword>
<comment type="similarity">
    <text evidence="1">Belongs to the class-I fumarase family.</text>
</comment>
<dbReference type="AlphaFoldDB" id="A0A382N3H1"/>
<keyword evidence="2" id="KW-0004">4Fe-4S</keyword>
<sequence length="161" mass="17836">MTTEFSYQPLFEFGPDETPYRKISTEGVEMVTLNGRDFLQIQPGVLRQLAHQAFDDVAHLLRPSHLAQLKRILDDPESSPNDKFVALELLRNANIAAGRVLPGCQDTGTAIVMAHKGERVLTGGKDGEALSQGIFDAYAERNLRYSQLAPLDMYTEKNTGS</sequence>
<evidence type="ECO:0000256" key="6">
    <source>
        <dbReference type="ARBA" id="ARBA00023239"/>
    </source>
</evidence>
<evidence type="ECO:0000313" key="8">
    <source>
        <dbReference type="EMBL" id="SVC55703.1"/>
    </source>
</evidence>
<keyword evidence="5" id="KW-0411">Iron-sulfur</keyword>
<dbReference type="PANTHER" id="PTHR30389:SF0">
    <property type="entry name" value="FUMARATE HYDRATASE CLASS I, AEROBIC"/>
    <property type="match status" value="1"/>
</dbReference>
<dbReference type="EMBL" id="UINC01097738">
    <property type="protein sequence ID" value="SVC55703.1"/>
    <property type="molecule type" value="Genomic_DNA"/>
</dbReference>
<dbReference type="GO" id="GO:0016829">
    <property type="term" value="F:lyase activity"/>
    <property type="evidence" value="ECO:0007669"/>
    <property type="project" value="UniProtKB-KW"/>
</dbReference>
<feature type="domain" description="Fe-S hydro-lyase tartrate dehydratase alpha-type catalytic" evidence="7">
    <location>
        <begin position="49"/>
        <end position="160"/>
    </location>
</feature>
<evidence type="ECO:0000256" key="4">
    <source>
        <dbReference type="ARBA" id="ARBA00023004"/>
    </source>
</evidence>
<dbReference type="GO" id="GO:0046872">
    <property type="term" value="F:metal ion binding"/>
    <property type="evidence" value="ECO:0007669"/>
    <property type="project" value="UniProtKB-KW"/>
</dbReference>
<dbReference type="InterPro" id="IPR004646">
    <property type="entry name" value="Fe-S_hydro-lyase_TtdA-typ_cat"/>
</dbReference>
<dbReference type="InterPro" id="IPR051208">
    <property type="entry name" value="Class-I_Fumarase/Tartrate_DH"/>
</dbReference>
<dbReference type="PANTHER" id="PTHR30389">
    <property type="entry name" value="FUMARATE HYDRATASE-RELATED"/>
    <property type="match status" value="1"/>
</dbReference>
<evidence type="ECO:0000256" key="2">
    <source>
        <dbReference type="ARBA" id="ARBA00022485"/>
    </source>
</evidence>
<dbReference type="GO" id="GO:0051539">
    <property type="term" value="F:4 iron, 4 sulfur cluster binding"/>
    <property type="evidence" value="ECO:0007669"/>
    <property type="project" value="UniProtKB-KW"/>
</dbReference>
<accession>A0A382N3H1</accession>
<name>A0A382N3H1_9ZZZZ</name>
<organism evidence="8">
    <name type="scientific">marine metagenome</name>
    <dbReference type="NCBI Taxonomy" id="408172"/>
    <lineage>
        <taxon>unclassified sequences</taxon>
        <taxon>metagenomes</taxon>
        <taxon>ecological metagenomes</taxon>
    </lineage>
</organism>
<protein>
    <recommendedName>
        <fullName evidence="7">Fe-S hydro-lyase tartrate dehydratase alpha-type catalytic domain-containing protein</fullName>
    </recommendedName>
</protein>
<keyword evidence="4" id="KW-0408">Iron</keyword>
<reference evidence="8" key="1">
    <citation type="submission" date="2018-05" db="EMBL/GenBank/DDBJ databases">
        <authorList>
            <person name="Lanie J.A."/>
            <person name="Ng W.-L."/>
            <person name="Kazmierczak K.M."/>
            <person name="Andrzejewski T.M."/>
            <person name="Davidsen T.M."/>
            <person name="Wayne K.J."/>
            <person name="Tettelin H."/>
            <person name="Glass J.I."/>
            <person name="Rusch D."/>
            <person name="Podicherti R."/>
            <person name="Tsui H.-C.T."/>
            <person name="Winkler M.E."/>
        </authorList>
    </citation>
    <scope>NUCLEOTIDE SEQUENCE</scope>
</reference>
<gene>
    <name evidence="8" type="ORF">METZ01_LOCUS308557</name>
</gene>